<dbReference type="EMBL" id="SIRS01000003">
    <property type="protein sequence ID" value="TBN16567.1"/>
    <property type="molecule type" value="Genomic_DNA"/>
</dbReference>
<feature type="signal peptide" evidence="1">
    <location>
        <begin position="1"/>
        <end position="19"/>
    </location>
</feature>
<evidence type="ECO:0000313" key="3">
    <source>
        <dbReference type="Proteomes" id="UP000292372"/>
    </source>
</evidence>
<keyword evidence="1" id="KW-0732">Signal</keyword>
<evidence type="ECO:0000256" key="1">
    <source>
        <dbReference type="SAM" id="SignalP"/>
    </source>
</evidence>
<dbReference type="Proteomes" id="UP000292372">
    <property type="component" value="Unassembled WGS sequence"/>
</dbReference>
<comment type="caution">
    <text evidence="2">The sequence shown here is derived from an EMBL/GenBank/DDBJ whole genome shotgun (WGS) entry which is preliminary data.</text>
</comment>
<reference evidence="2 3" key="1">
    <citation type="journal article" date="2015" name="Int. J. Syst. Evol. Microbiol.">
        <title>Hyunsoonleella pacifica sp. nov., isolated from seawater of South Pacific Gyre.</title>
        <authorList>
            <person name="Gao X."/>
            <person name="Zhang Z."/>
            <person name="Dai X."/>
            <person name="Zhang X.H."/>
        </authorList>
    </citation>
    <scope>NUCLEOTIDE SEQUENCE [LARGE SCALE GENOMIC DNA]</scope>
    <source>
        <strain evidence="2 3">SW033</strain>
    </source>
</reference>
<protein>
    <recommendedName>
        <fullName evidence="4">DUF3299 domain-containing protein</fullName>
    </recommendedName>
</protein>
<accession>A0A4Q9FS70</accession>
<feature type="chain" id="PRO_5020512198" description="DUF3299 domain-containing protein" evidence="1">
    <location>
        <begin position="20"/>
        <end position="147"/>
    </location>
</feature>
<dbReference type="RefSeq" id="WP_130936548.1">
    <property type="nucleotide sequence ID" value="NZ_BMEE01000002.1"/>
</dbReference>
<proteinExistence type="predicted"/>
<name>A0A4Q9FS70_9FLAO</name>
<dbReference type="OrthoDB" id="1348500at2"/>
<gene>
    <name evidence="2" type="ORF">EYD46_07975</name>
</gene>
<sequence>MKNRILILLIFILSTTCFAQKVVTWKDLSKVTFTDKYFPEYDAVFLHPEFSDSVKVLEGKLISITGYFLNIDPERKMHILSKGPMSSCFFCGVGGPETAVELDLDSNLGYKTDDIVTVTGVLKLNANDVKHFNYILSDCKVKLKEQK</sequence>
<evidence type="ECO:0000313" key="2">
    <source>
        <dbReference type="EMBL" id="TBN16567.1"/>
    </source>
</evidence>
<organism evidence="2 3">
    <name type="scientific">Hyunsoonleella pacifica</name>
    <dbReference type="NCBI Taxonomy" id="1080224"/>
    <lineage>
        <taxon>Bacteria</taxon>
        <taxon>Pseudomonadati</taxon>
        <taxon>Bacteroidota</taxon>
        <taxon>Flavobacteriia</taxon>
        <taxon>Flavobacteriales</taxon>
        <taxon>Flavobacteriaceae</taxon>
    </lineage>
</organism>
<keyword evidence="3" id="KW-1185">Reference proteome</keyword>
<dbReference type="AlphaFoldDB" id="A0A4Q9FS70"/>
<evidence type="ECO:0008006" key="4">
    <source>
        <dbReference type="Google" id="ProtNLM"/>
    </source>
</evidence>